<dbReference type="InterPro" id="IPR017867">
    <property type="entry name" value="Tyr_phospatase_low_mol_wt"/>
</dbReference>
<evidence type="ECO:0000259" key="6">
    <source>
        <dbReference type="SMART" id="SM00226"/>
    </source>
</evidence>
<gene>
    <name evidence="7" type="ORF">BKA12_001323</name>
</gene>
<evidence type="ECO:0000313" key="7">
    <source>
        <dbReference type="EMBL" id="MBB5598243.1"/>
    </source>
</evidence>
<feature type="domain" description="Phosphotyrosine protein phosphatase I" evidence="6">
    <location>
        <begin position="2"/>
        <end position="128"/>
    </location>
</feature>
<dbReference type="PRINTS" id="PR00719">
    <property type="entry name" value="LMWPTPASE"/>
</dbReference>
<dbReference type="AlphaFoldDB" id="A0A7W8YB09"/>
<dbReference type="Proteomes" id="UP000523863">
    <property type="component" value="Unassembled WGS sequence"/>
</dbReference>
<proteinExistence type="inferred from homology"/>
<comment type="caution">
    <text evidence="7">The sequence shown here is derived from an EMBL/GenBank/DDBJ whole genome shotgun (WGS) entry which is preliminary data.</text>
</comment>
<reference evidence="7 8" key="1">
    <citation type="submission" date="2020-08" db="EMBL/GenBank/DDBJ databases">
        <title>Sequencing the genomes of 1000 actinobacteria strains.</title>
        <authorList>
            <person name="Klenk H.-P."/>
        </authorList>
    </citation>
    <scope>NUCLEOTIDE SEQUENCE [LARGE SCALE GENOMIC DNA]</scope>
    <source>
        <strain evidence="7 8">DSM 23694</strain>
    </source>
</reference>
<dbReference type="InterPro" id="IPR050438">
    <property type="entry name" value="LMW_PTPase"/>
</dbReference>
<organism evidence="7 8">
    <name type="scientific">Neomicrococcus lactis</name>
    <dbReference type="NCBI Taxonomy" id="732241"/>
    <lineage>
        <taxon>Bacteria</taxon>
        <taxon>Bacillati</taxon>
        <taxon>Actinomycetota</taxon>
        <taxon>Actinomycetes</taxon>
        <taxon>Micrococcales</taxon>
        <taxon>Micrococcaceae</taxon>
        <taxon>Neomicrococcus</taxon>
    </lineage>
</organism>
<evidence type="ECO:0000256" key="2">
    <source>
        <dbReference type="ARBA" id="ARBA00013064"/>
    </source>
</evidence>
<feature type="active site" evidence="5">
    <location>
        <position position="14"/>
    </location>
</feature>
<dbReference type="Gene3D" id="3.40.50.2300">
    <property type="match status" value="1"/>
</dbReference>
<dbReference type="PANTHER" id="PTHR11717">
    <property type="entry name" value="LOW MOLECULAR WEIGHT PROTEIN TYROSINE PHOSPHATASE"/>
    <property type="match status" value="1"/>
</dbReference>
<feature type="active site" description="Nucleophile" evidence="5">
    <location>
        <position position="8"/>
    </location>
</feature>
<evidence type="ECO:0000313" key="8">
    <source>
        <dbReference type="Proteomes" id="UP000523863"/>
    </source>
</evidence>
<evidence type="ECO:0000256" key="3">
    <source>
        <dbReference type="ARBA" id="ARBA00022801"/>
    </source>
</evidence>
<sequence length="203" mass="22383">MIILLTVCTGNICRSPYAERLLQAGLDSLHPGQFNVTSAGTMAMLGHEMDRRSSERLIAAGGDPTGHQPRVLHNVMNVPYDIVFAMAEEHRADAVKESPRMLKRAYSIMMFAELFDMLAADPASELVRGGDPASVSKRWKGIGVLASRVRSRIPLEDVTNFDVPDPYKLEDDAYDRMEAALKPAIYRILATEELVSTQDPGGH</sequence>
<dbReference type="InterPro" id="IPR023485">
    <property type="entry name" value="Ptyr_pPase"/>
</dbReference>
<accession>A0A7W8YB09</accession>
<dbReference type="RefSeq" id="WP_183641670.1">
    <property type="nucleotide sequence ID" value="NZ_JACHBL010000001.1"/>
</dbReference>
<dbReference type="EC" id="3.1.3.48" evidence="2"/>
<evidence type="ECO:0000256" key="1">
    <source>
        <dbReference type="ARBA" id="ARBA00011063"/>
    </source>
</evidence>
<comment type="similarity">
    <text evidence="1">Belongs to the low molecular weight phosphotyrosine protein phosphatase family.</text>
</comment>
<dbReference type="PANTHER" id="PTHR11717:SF7">
    <property type="entry name" value="LOW MOLECULAR WEIGHT PHOSPHOTYROSINE PROTEIN PHOSPHATASE"/>
    <property type="match status" value="1"/>
</dbReference>
<keyword evidence="8" id="KW-1185">Reference proteome</keyword>
<keyword evidence="4" id="KW-0904">Protein phosphatase</keyword>
<name>A0A7W8YB09_9MICC</name>
<evidence type="ECO:0000256" key="5">
    <source>
        <dbReference type="PIRSR" id="PIRSR617867-1"/>
    </source>
</evidence>
<dbReference type="EMBL" id="JACHBL010000001">
    <property type="protein sequence ID" value="MBB5598243.1"/>
    <property type="molecule type" value="Genomic_DNA"/>
</dbReference>
<evidence type="ECO:0000256" key="4">
    <source>
        <dbReference type="ARBA" id="ARBA00022912"/>
    </source>
</evidence>
<dbReference type="SUPFAM" id="SSF52788">
    <property type="entry name" value="Phosphotyrosine protein phosphatases I"/>
    <property type="match status" value="1"/>
</dbReference>
<dbReference type="InterPro" id="IPR036196">
    <property type="entry name" value="Ptyr_pPase_sf"/>
</dbReference>
<protein>
    <recommendedName>
        <fullName evidence="2">protein-tyrosine-phosphatase</fullName>
        <ecNumber evidence="2">3.1.3.48</ecNumber>
    </recommendedName>
</protein>
<dbReference type="Pfam" id="PF01451">
    <property type="entry name" value="LMWPc"/>
    <property type="match status" value="1"/>
</dbReference>
<dbReference type="GO" id="GO:0004725">
    <property type="term" value="F:protein tyrosine phosphatase activity"/>
    <property type="evidence" value="ECO:0007669"/>
    <property type="project" value="UniProtKB-EC"/>
</dbReference>
<dbReference type="SMART" id="SM00226">
    <property type="entry name" value="LMWPc"/>
    <property type="match status" value="1"/>
</dbReference>
<keyword evidence="3 7" id="KW-0378">Hydrolase</keyword>